<keyword evidence="2" id="KW-1185">Reference proteome</keyword>
<evidence type="ECO:0000313" key="2">
    <source>
        <dbReference type="Proteomes" id="UP001056120"/>
    </source>
</evidence>
<name>A0ACB9FQ37_9ASTR</name>
<organism evidence="1 2">
    <name type="scientific">Smallanthus sonchifolius</name>
    <dbReference type="NCBI Taxonomy" id="185202"/>
    <lineage>
        <taxon>Eukaryota</taxon>
        <taxon>Viridiplantae</taxon>
        <taxon>Streptophyta</taxon>
        <taxon>Embryophyta</taxon>
        <taxon>Tracheophyta</taxon>
        <taxon>Spermatophyta</taxon>
        <taxon>Magnoliopsida</taxon>
        <taxon>eudicotyledons</taxon>
        <taxon>Gunneridae</taxon>
        <taxon>Pentapetalae</taxon>
        <taxon>asterids</taxon>
        <taxon>campanulids</taxon>
        <taxon>Asterales</taxon>
        <taxon>Asteraceae</taxon>
        <taxon>Asteroideae</taxon>
        <taxon>Heliantheae alliance</taxon>
        <taxon>Millerieae</taxon>
        <taxon>Smallanthus</taxon>
    </lineage>
</organism>
<accession>A0ACB9FQ37</accession>
<dbReference type="EMBL" id="CM042033">
    <property type="protein sequence ID" value="KAI3773297.1"/>
    <property type="molecule type" value="Genomic_DNA"/>
</dbReference>
<dbReference type="Proteomes" id="UP001056120">
    <property type="component" value="Linkage Group LG16"/>
</dbReference>
<proteinExistence type="predicted"/>
<evidence type="ECO:0000313" key="1">
    <source>
        <dbReference type="EMBL" id="KAI3773297.1"/>
    </source>
</evidence>
<gene>
    <name evidence="1" type="ORF">L1987_47822</name>
</gene>
<sequence>MAEKKLASHTPARDEDSSSDFEETYSEKSVPTQVSQILESEELKKLEESEEVNDVDSIKELYDFPPDPENWKEEDLREIWADAPPFMMKPGWDPNWVDKDELEIINEEIREDGSTSCTHEIPFFHLRFIILSTIFSLRSFPTRFATAAVSSASISATATTSVATASTSVTSTATSATATSAEISASTITTTTKKSTQTTETPSSSAAAVAGKSELWKETWIYICGFRCDLTDLCGDFFGHQETAFNQNPQMR</sequence>
<comment type="caution">
    <text evidence="1">The sequence shown here is derived from an EMBL/GenBank/DDBJ whole genome shotgun (WGS) entry which is preliminary data.</text>
</comment>
<protein>
    <submittedName>
        <fullName evidence="1">Uncharacterized protein</fullName>
    </submittedName>
</protein>
<reference evidence="1 2" key="2">
    <citation type="journal article" date="2022" name="Mol. Ecol. Resour.">
        <title>The genomes of chicory, endive, great burdock and yacon provide insights into Asteraceae paleo-polyploidization history and plant inulin production.</title>
        <authorList>
            <person name="Fan W."/>
            <person name="Wang S."/>
            <person name="Wang H."/>
            <person name="Wang A."/>
            <person name="Jiang F."/>
            <person name="Liu H."/>
            <person name="Zhao H."/>
            <person name="Xu D."/>
            <person name="Zhang Y."/>
        </authorList>
    </citation>
    <scope>NUCLEOTIDE SEQUENCE [LARGE SCALE GENOMIC DNA]</scope>
    <source>
        <strain evidence="2">cv. Yunnan</strain>
        <tissue evidence="1">Leaves</tissue>
    </source>
</reference>
<reference evidence="2" key="1">
    <citation type="journal article" date="2022" name="Mol. Ecol. Resour.">
        <title>The genomes of chicory, endive, great burdock and yacon provide insights into Asteraceae palaeo-polyploidization history and plant inulin production.</title>
        <authorList>
            <person name="Fan W."/>
            <person name="Wang S."/>
            <person name="Wang H."/>
            <person name="Wang A."/>
            <person name="Jiang F."/>
            <person name="Liu H."/>
            <person name="Zhao H."/>
            <person name="Xu D."/>
            <person name="Zhang Y."/>
        </authorList>
    </citation>
    <scope>NUCLEOTIDE SEQUENCE [LARGE SCALE GENOMIC DNA]</scope>
    <source>
        <strain evidence="2">cv. Yunnan</strain>
    </source>
</reference>